<sequence>MKVLATDLHPTSECAFDGETQRGNTSKDAGDGRSLKCILFPYHHHLQVLSRVPHCTSCPAPPPAKPAPCTIQALPRHVVLDTTKSILRQEYHGGDTLPSAIHALFSGGHGTDEHWQRKRYYFILKRHALHSRRRASLTAPRFVVLSPGARRASYMGVPLDGLWPAGCYDSAATRVLSLTMNGREKSDDGNKPVDRDIILAGEGRGRGRLDFVADGGTWRLFPISRIVY</sequence>
<accession>A0AAV9Z7Z1</accession>
<reference evidence="1 2" key="1">
    <citation type="journal article" date="2024" name="J Genomics">
        <title>Draft genome sequencing and assembly of Favolaschia claudopus CIRM-BRFM 2984 isolated from oak limbs.</title>
        <authorList>
            <person name="Navarro D."/>
            <person name="Drula E."/>
            <person name="Chaduli D."/>
            <person name="Cazenave R."/>
            <person name="Ahrendt S."/>
            <person name="Wang J."/>
            <person name="Lipzen A."/>
            <person name="Daum C."/>
            <person name="Barry K."/>
            <person name="Grigoriev I.V."/>
            <person name="Favel A."/>
            <person name="Rosso M.N."/>
            <person name="Martin F."/>
        </authorList>
    </citation>
    <scope>NUCLEOTIDE SEQUENCE [LARGE SCALE GENOMIC DNA]</scope>
    <source>
        <strain evidence="1 2">CIRM-BRFM 2984</strain>
    </source>
</reference>
<evidence type="ECO:0000313" key="1">
    <source>
        <dbReference type="EMBL" id="KAK6974399.1"/>
    </source>
</evidence>
<name>A0AAV9Z7Z1_9AGAR</name>
<evidence type="ECO:0000313" key="2">
    <source>
        <dbReference type="Proteomes" id="UP001362999"/>
    </source>
</evidence>
<keyword evidence="2" id="KW-1185">Reference proteome</keyword>
<comment type="caution">
    <text evidence="1">The sequence shown here is derived from an EMBL/GenBank/DDBJ whole genome shotgun (WGS) entry which is preliminary data.</text>
</comment>
<gene>
    <name evidence="1" type="ORF">R3P38DRAFT_3378633</name>
</gene>
<dbReference type="AlphaFoldDB" id="A0AAV9Z7Z1"/>
<proteinExistence type="predicted"/>
<organism evidence="1 2">
    <name type="scientific">Favolaschia claudopus</name>
    <dbReference type="NCBI Taxonomy" id="2862362"/>
    <lineage>
        <taxon>Eukaryota</taxon>
        <taxon>Fungi</taxon>
        <taxon>Dikarya</taxon>
        <taxon>Basidiomycota</taxon>
        <taxon>Agaricomycotina</taxon>
        <taxon>Agaricomycetes</taxon>
        <taxon>Agaricomycetidae</taxon>
        <taxon>Agaricales</taxon>
        <taxon>Marasmiineae</taxon>
        <taxon>Mycenaceae</taxon>
        <taxon>Favolaschia</taxon>
    </lineage>
</organism>
<dbReference type="EMBL" id="JAWWNJ010000184">
    <property type="protein sequence ID" value="KAK6974399.1"/>
    <property type="molecule type" value="Genomic_DNA"/>
</dbReference>
<dbReference type="Proteomes" id="UP001362999">
    <property type="component" value="Unassembled WGS sequence"/>
</dbReference>
<protein>
    <submittedName>
        <fullName evidence="1">Uncharacterized protein</fullName>
    </submittedName>
</protein>